<protein>
    <submittedName>
        <fullName evidence="1">Uncharacterized protein</fullName>
    </submittedName>
</protein>
<sequence>MPVPVPRALWVRQCLALSRISLLWPVAGIALLAAGPDYPAKPKNRTADTSSGIVGWRVNKKSSRRGHV</sequence>
<reference evidence="1 2" key="1">
    <citation type="submission" date="2013-12" db="EMBL/GenBank/DDBJ databases">
        <authorList>
            <person name="Brown-Elliot B."/>
            <person name="Wallace R."/>
            <person name="Lenaerts A."/>
            <person name="Ordway D."/>
            <person name="DeGroote M.A."/>
            <person name="Parker T."/>
            <person name="Sizemore C."/>
            <person name="Tallon L.J."/>
            <person name="Sadzewicz L.K."/>
            <person name="Sengamalay N."/>
            <person name="Fraser C.M."/>
            <person name="Hine E."/>
            <person name="Shefchek K.A."/>
            <person name="Das S.P."/>
            <person name="Tettelin H."/>
        </authorList>
    </citation>
    <scope>NUCLEOTIDE SEQUENCE [LARGE SCALE GENOMIC DNA]</scope>
    <source>
        <strain evidence="1 2">662</strain>
    </source>
</reference>
<gene>
    <name evidence="1" type="ORF">I545_6036</name>
</gene>
<comment type="caution">
    <text evidence="1">The sequence shown here is derived from an EMBL/GenBank/DDBJ whole genome shotgun (WGS) entry which is preliminary data.</text>
</comment>
<dbReference type="Proteomes" id="UP000020561">
    <property type="component" value="Unassembled WGS sequence"/>
</dbReference>
<dbReference type="EMBL" id="JAOA01000014">
    <property type="protein sequence ID" value="EUA09208.1"/>
    <property type="molecule type" value="Genomic_DNA"/>
</dbReference>
<evidence type="ECO:0000313" key="2">
    <source>
        <dbReference type="Proteomes" id="UP000020561"/>
    </source>
</evidence>
<proteinExistence type="predicted"/>
<accession>X7YRT1</accession>
<evidence type="ECO:0000313" key="1">
    <source>
        <dbReference type="EMBL" id="EUA09208.1"/>
    </source>
</evidence>
<dbReference type="AlphaFoldDB" id="X7YRT1"/>
<organism evidence="1 2">
    <name type="scientific">Mycobacterium kansasii 662</name>
    <dbReference type="NCBI Taxonomy" id="1299326"/>
    <lineage>
        <taxon>Bacteria</taxon>
        <taxon>Bacillati</taxon>
        <taxon>Actinomycetota</taxon>
        <taxon>Actinomycetes</taxon>
        <taxon>Mycobacteriales</taxon>
        <taxon>Mycobacteriaceae</taxon>
        <taxon>Mycobacterium</taxon>
    </lineage>
</organism>
<name>X7YRT1_MYCKA</name>